<evidence type="ECO:0000256" key="1">
    <source>
        <dbReference type="SAM" id="MobiDB-lite"/>
    </source>
</evidence>
<evidence type="ECO:0000259" key="2">
    <source>
        <dbReference type="PROSITE" id="PS50006"/>
    </source>
</evidence>
<feature type="region of interest" description="Disordered" evidence="1">
    <location>
        <begin position="1"/>
        <end position="28"/>
    </location>
</feature>
<sequence length="108" mass="11158">MRVNVRTGQTWVLRPTSPPSKGACMLGRSTGKRFKESGISMSKDSSVSTTHAKITVSGGRLYFADAGSTNGSTVNGINVGKEGAPVELSTGMVLGVGETLLKVTLVSV</sequence>
<evidence type="ECO:0000313" key="4">
    <source>
        <dbReference type="Proteomes" id="UP000664859"/>
    </source>
</evidence>
<dbReference type="Pfam" id="PF00498">
    <property type="entry name" value="FHA"/>
    <property type="match status" value="1"/>
</dbReference>
<evidence type="ECO:0000313" key="3">
    <source>
        <dbReference type="EMBL" id="KAG5184557.1"/>
    </source>
</evidence>
<dbReference type="CDD" id="cd00060">
    <property type="entry name" value="FHA"/>
    <property type="match status" value="1"/>
</dbReference>
<proteinExistence type="predicted"/>
<organism evidence="3 4">
    <name type="scientific">Tribonema minus</name>
    <dbReference type="NCBI Taxonomy" id="303371"/>
    <lineage>
        <taxon>Eukaryota</taxon>
        <taxon>Sar</taxon>
        <taxon>Stramenopiles</taxon>
        <taxon>Ochrophyta</taxon>
        <taxon>PX clade</taxon>
        <taxon>Xanthophyceae</taxon>
        <taxon>Tribonematales</taxon>
        <taxon>Tribonemataceae</taxon>
        <taxon>Tribonema</taxon>
    </lineage>
</organism>
<dbReference type="AlphaFoldDB" id="A0A836CG29"/>
<feature type="domain" description="FHA" evidence="2">
    <location>
        <begin position="24"/>
        <end position="79"/>
    </location>
</feature>
<dbReference type="EMBL" id="JAFCMP010000160">
    <property type="protein sequence ID" value="KAG5184557.1"/>
    <property type="molecule type" value="Genomic_DNA"/>
</dbReference>
<reference evidence="3" key="1">
    <citation type="submission" date="2021-02" db="EMBL/GenBank/DDBJ databases">
        <title>First Annotated Genome of the Yellow-green Alga Tribonema minus.</title>
        <authorList>
            <person name="Mahan K.M."/>
        </authorList>
    </citation>
    <scope>NUCLEOTIDE SEQUENCE</scope>
    <source>
        <strain evidence="3">UTEX B ZZ1240</strain>
    </source>
</reference>
<comment type="caution">
    <text evidence="3">The sequence shown here is derived from an EMBL/GenBank/DDBJ whole genome shotgun (WGS) entry which is preliminary data.</text>
</comment>
<accession>A0A836CG29</accession>
<dbReference type="Proteomes" id="UP000664859">
    <property type="component" value="Unassembled WGS sequence"/>
</dbReference>
<protein>
    <submittedName>
        <fullName evidence="3">SMAD/FHA domain-containing protein</fullName>
    </submittedName>
</protein>
<gene>
    <name evidence="3" type="ORF">JKP88DRAFT_181131</name>
</gene>
<dbReference type="InterPro" id="IPR008984">
    <property type="entry name" value="SMAD_FHA_dom_sf"/>
</dbReference>
<dbReference type="InterPro" id="IPR000253">
    <property type="entry name" value="FHA_dom"/>
</dbReference>
<dbReference type="Gene3D" id="2.60.200.20">
    <property type="match status" value="1"/>
</dbReference>
<name>A0A836CG29_9STRA</name>
<feature type="compositionally biased region" description="Polar residues" evidence="1">
    <location>
        <begin position="1"/>
        <end position="10"/>
    </location>
</feature>
<dbReference type="OrthoDB" id="687730at2759"/>
<keyword evidence="4" id="KW-1185">Reference proteome</keyword>
<dbReference type="PROSITE" id="PS50006">
    <property type="entry name" value="FHA_DOMAIN"/>
    <property type="match status" value="1"/>
</dbReference>
<dbReference type="SUPFAM" id="SSF49879">
    <property type="entry name" value="SMAD/FHA domain"/>
    <property type="match status" value="1"/>
</dbReference>